<name>A0ABU4QGW1_9GAMM</name>
<evidence type="ECO:0000313" key="1">
    <source>
        <dbReference type="EMBL" id="MDX6018599.1"/>
    </source>
</evidence>
<accession>A0ABU4QGW1</accession>
<evidence type="ECO:0000313" key="2">
    <source>
        <dbReference type="EMBL" id="MDX6018674.1"/>
    </source>
</evidence>
<comment type="caution">
    <text evidence="2">The sequence shown here is derived from an EMBL/GenBank/DDBJ whole genome shotgun (WGS) entry which is preliminary data.</text>
</comment>
<organism evidence="2 3">
    <name type="scientific">Shewanella indica</name>
    <dbReference type="NCBI Taxonomy" id="768528"/>
    <lineage>
        <taxon>Bacteria</taxon>
        <taxon>Pseudomonadati</taxon>
        <taxon>Pseudomonadota</taxon>
        <taxon>Gammaproteobacteria</taxon>
        <taxon>Alteromonadales</taxon>
        <taxon>Shewanellaceae</taxon>
        <taxon>Shewanella</taxon>
    </lineage>
</organism>
<keyword evidence="3" id="KW-1185">Reference proteome</keyword>
<dbReference type="GeneID" id="88625964"/>
<protein>
    <submittedName>
        <fullName evidence="2">Uncharacterized protein</fullName>
    </submittedName>
</protein>
<proteinExistence type="predicted"/>
<dbReference type="EMBL" id="JAWXXR010000002">
    <property type="protein sequence ID" value="MDX6018674.1"/>
    <property type="molecule type" value="Genomic_DNA"/>
</dbReference>
<gene>
    <name evidence="1" type="ORF">SIL79_20225</name>
    <name evidence="2" type="ORF">SIL79_20610</name>
</gene>
<reference evidence="2 3" key="1">
    <citation type="submission" date="2023-11" db="EMBL/GenBank/DDBJ databases">
        <title>MicrobeMod: A computational toolkit for identifying prokaryotic methylation and restriction-modification with nanopore sequencing.</title>
        <authorList>
            <person name="Crits-Christoph A."/>
            <person name="Kang S.C."/>
            <person name="Lee H."/>
            <person name="Ostrov N."/>
        </authorList>
    </citation>
    <scope>NUCLEOTIDE SEQUENCE [LARGE SCALE GENOMIC DNA]</scope>
    <source>
        <strain evidence="2 3">ATCC BAA-2732</strain>
    </source>
</reference>
<dbReference type="RefSeq" id="WP_260292388.1">
    <property type="nucleotide sequence ID" value="NZ_JAWXXR010000001.1"/>
</dbReference>
<sequence length="77" mass="8847">MNEVEIRTLVQAGVDLRLAAVPRPLDLPGFTVVINTGRLEQREMKTRRGQVRVFKKLETLWKLCKELGIAGFEVRVR</sequence>
<evidence type="ECO:0000313" key="3">
    <source>
        <dbReference type="Proteomes" id="UP001272773"/>
    </source>
</evidence>
<dbReference type="Proteomes" id="UP001272773">
    <property type="component" value="Unassembled WGS sequence"/>
</dbReference>
<dbReference type="EMBL" id="JAWXXR010000001">
    <property type="protein sequence ID" value="MDX6018599.1"/>
    <property type="molecule type" value="Genomic_DNA"/>
</dbReference>